<dbReference type="Proteomes" id="UP000247932">
    <property type="component" value="Unassembled WGS sequence"/>
</dbReference>
<keyword evidence="4" id="KW-1185">Reference proteome</keyword>
<dbReference type="OrthoDB" id="3078668at2"/>
<dbReference type="Proteomes" id="UP000247483">
    <property type="component" value="Unassembled WGS sequence"/>
</dbReference>
<name>A0A2V4E9L8_9GAMM</name>
<dbReference type="NCBIfam" id="TIGR01611">
    <property type="entry name" value="tail_tube"/>
    <property type="match status" value="1"/>
</dbReference>
<comment type="caution">
    <text evidence="2">The sequence shown here is derived from an EMBL/GenBank/DDBJ whole genome shotgun (WGS) entry which is preliminary data.</text>
</comment>
<dbReference type="EMBL" id="QGLR01000009">
    <property type="protein sequence ID" value="PXZ07636.1"/>
    <property type="molecule type" value="Genomic_DNA"/>
</dbReference>
<evidence type="ECO:0000313" key="3">
    <source>
        <dbReference type="Proteomes" id="UP000247483"/>
    </source>
</evidence>
<protein>
    <submittedName>
        <fullName evidence="2">Phage major tail tube protein</fullName>
    </submittedName>
</protein>
<dbReference type="RefSeq" id="WP_110423391.1">
    <property type="nucleotide sequence ID" value="NZ_QGLP01000005.1"/>
</dbReference>
<accession>A0A2V4E9L8</accession>
<dbReference type="EMBL" id="QGLP01000005">
    <property type="protein sequence ID" value="PXZ04017.1"/>
    <property type="molecule type" value="Genomic_DNA"/>
</dbReference>
<dbReference type="Pfam" id="PF04985">
    <property type="entry name" value="Phage_tube"/>
    <property type="match status" value="1"/>
</dbReference>
<evidence type="ECO:0000313" key="2">
    <source>
        <dbReference type="EMBL" id="PXZ07636.1"/>
    </source>
</evidence>
<organism evidence="2 4">
    <name type="scientific">Gilliamella apicola</name>
    <dbReference type="NCBI Taxonomy" id="1196095"/>
    <lineage>
        <taxon>Bacteria</taxon>
        <taxon>Pseudomonadati</taxon>
        <taxon>Pseudomonadota</taxon>
        <taxon>Gammaproteobacteria</taxon>
        <taxon>Orbales</taxon>
        <taxon>Orbaceae</taxon>
        <taxon>Gilliamella</taxon>
    </lineage>
</organism>
<proteinExistence type="predicted"/>
<reference evidence="3 4" key="1">
    <citation type="submission" date="2018-05" db="EMBL/GenBank/DDBJ databases">
        <title>Reference genomes for bee gut microbiota database.</title>
        <authorList>
            <person name="Ellegaard K.M."/>
        </authorList>
    </citation>
    <scope>NUCLEOTIDE SEQUENCE [LARGE SCALE GENOMIC DNA]</scope>
    <source>
        <strain evidence="1 3">ESL0177</strain>
        <strain evidence="2 4">ESL0182</strain>
    </source>
</reference>
<gene>
    <name evidence="2" type="ORF">DKK70_07265</name>
    <name evidence="1" type="ORF">DKK79_06485</name>
</gene>
<dbReference type="InterPro" id="IPR006498">
    <property type="entry name" value="Tail_tube"/>
</dbReference>
<sequence>MALPKKLKYFNVYVNGTSFAGEVESFTPPKLTRKFENYRGAGMPGSVPIDMGYEDDALNVEWTIGGLAHEVLKQHGGLLNGVTLRFAGAYQKDDSEDFIKVEIIVNGRHKEQDRGELKQGESNSTKITTQCTYYKEIIDNEEITEIDLINMIDKVNGKDRLSKARSAIGL</sequence>
<dbReference type="AlphaFoldDB" id="A0A2V4E9L8"/>
<evidence type="ECO:0000313" key="4">
    <source>
        <dbReference type="Proteomes" id="UP000247932"/>
    </source>
</evidence>
<evidence type="ECO:0000313" key="1">
    <source>
        <dbReference type="EMBL" id="PXZ04017.1"/>
    </source>
</evidence>